<keyword evidence="2" id="KW-1133">Transmembrane helix</keyword>
<name>A0ABQ9XEN4_9EUKA</name>
<accession>A0ABQ9XEN4</accession>
<evidence type="ECO:0000256" key="1">
    <source>
        <dbReference type="SAM" id="MobiDB-lite"/>
    </source>
</evidence>
<gene>
    <name evidence="3" type="ORF">BLNAU_16296</name>
</gene>
<evidence type="ECO:0000256" key="2">
    <source>
        <dbReference type="SAM" id="Phobius"/>
    </source>
</evidence>
<evidence type="ECO:0008006" key="5">
    <source>
        <dbReference type="Google" id="ProtNLM"/>
    </source>
</evidence>
<dbReference type="SUPFAM" id="SSF51126">
    <property type="entry name" value="Pectin lyase-like"/>
    <property type="match status" value="1"/>
</dbReference>
<organism evidence="3 4">
    <name type="scientific">Blattamonas nauphoetae</name>
    <dbReference type="NCBI Taxonomy" id="2049346"/>
    <lineage>
        <taxon>Eukaryota</taxon>
        <taxon>Metamonada</taxon>
        <taxon>Preaxostyla</taxon>
        <taxon>Oxymonadida</taxon>
        <taxon>Blattamonas</taxon>
    </lineage>
</organism>
<keyword evidence="2" id="KW-0472">Membrane</keyword>
<keyword evidence="4" id="KW-1185">Reference proteome</keyword>
<evidence type="ECO:0000313" key="4">
    <source>
        <dbReference type="Proteomes" id="UP001281761"/>
    </source>
</evidence>
<protein>
    <recommendedName>
        <fullName evidence="5">Right handed beta helix domain-containing protein</fullName>
    </recommendedName>
</protein>
<sequence>MLGCVVSLTSSHLSGSTIRDVNNEASILCSNSSFSSLLSSLNTDIDRSNDPLPVSPAGAYTPDTVVDCTEYYFNQSSGTTLSSIIFSNCRFTGAKYQPSARPLTFNMYPGSISIKFCSFDNIANGGWGGAVFVFVVDQFNRTYFTAKSSNFTNCISRFRGGAIYLEILDDAVIDSCRFEDCSVTDGAYSAHGGGLLLAGNYEDVDCVFADCTAVTDGAGVYFVGELGLSVVGTKFEHCEAIGGSYYTIGGGSSVYGYIALTVERAHFIECSSQHSGAAISYDGGTSLNISDTLVKDCHSGATGAICIGNYDGSATFSFTRVLFDGNSIGDDTLQFTRRFELEENAVTFIDVTIVCVYCPNSPTLKFDTCFTTLVSDSVGMIVRGAYNSSTHLFDPERHFDPEFDNIGPFLTAAPTVRVNVKTGKIELEMEGMTPPISQEYEVTVKADGNETETRLRMLFSDGTGTLVSGSESNLQYNTGYTITSMVGIVPEPSSSSSSCMSNGIEVPVAAWSFNLAVTPNYLSFTTPSPLTLVSATSDIISNDPKFAYLILHFDEKVKGSIDVVVLEGGKDVTITVPILVDAQAGESEKFIVVGEDRLLTHDTTYKIQSIVPTPGTDSPFVFMNDTITFHIPKSSYVPPEEPEEPEDPKKSKLAEVKKLLSWLIPLVACLLVALVLAIIIIVLLRRRQTKKSEPAQREMENQDQIKWKEQTEISAVDKTGGVIHTERRTHSAFDSSSALRTNLNHSQDGENSKSMTNGDLVEILNNAPRFLILMNFSHLIQETPTISLTKQ</sequence>
<dbReference type="Proteomes" id="UP001281761">
    <property type="component" value="Unassembled WGS sequence"/>
</dbReference>
<keyword evidence="2" id="KW-0812">Transmembrane</keyword>
<dbReference type="InterPro" id="IPR011050">
    <property type="entry name" value="Pectin_lyase_fold/virulence"/>
</dbReference>
<feature type="transmembrane region" description="Helical" evidence="2">
    <location>
        <begin position="659"/>
        <end position="684"/>
    </location>
</feature>
<reference evidence="3 4" key="1">
    <citation type="journal article" date="2022" name="bioRxiv">
        <title>Genomics of Preaxostyla Flagellates Illuminates Evolutionary Transitions and the Path Towards Mitochondrial Loss.</title>
        <authorList>
            <person name="Novak L.V.F."/>
            <person name="Treitli S.C."/>
            <person name="Pyrih J."/>
            <person name="Halakuc P."/>
            <person name="Pipaliya S.V."/>
            <person name="Vacek V."/>
            <person name="Brzon O."/>
            <person name="Soukal P."/>
            <person name="Eme L."/>
            <person name="Dacks J.B."/>
            <person name="Karnkowska A."/>
            <person name="Elias M."/>
            <person name="Hampl V."/>
        </authorList>
    </citation>
    <scope>NUCLEOTIDE SEQUENCE [LARGE SCALE GENOMIC DNA]</scope>
    <source>
        <strain evidence="3">NAU3</strain>
        <tissue evidence="3">Gut</tissue>
    </source>
</reference>
<dbReference type="EMBL" id="JARBJD010000169">
    <property type="protein sequence ID" value="KAK2948761.1"/>
    <property type="molecule type" value="Genomic_DNA"/>
</dbReference>
<evidence type="ECO:0000313" key="3">
    <source>
        <dbReference type="EMBL" id="KAK2948761.1"/>
    </source>
</evidence>
<comment type="caution">
    <text evidence="3">The sequence shown here is derived from an EMBL/GenBank/DDBJ whole genome shotgun (WGS) entry which is preliminary data.</text>
</comment>
<feature type="region of interest" description="Disordered" evidence="1">
    <location>
        <begin position="730"/>
        <end position="756"/>
    </location>
</feature>
<feature type="compositionally biased region" description="Polar residues" evidence="1">
    <location>
        <begin position="732"/>
        <end position="746"/>
    </location>
</feature>
<proteinExistence type="predicted"/>